<evidence type="ECO:0000313" key="3">
    <source>
        <dbReference type="Proteomes" id="UP000614424"/>
    </source>
</evidence>
<name>A0A8J6TEM5_9BACT</name>
<dbReference type="EMBL" id="JACNJZ010000042">
    <property type="protein sequence ID" value="MBC8316595.1"/>
    <property type="molecule type" value="Genomic_DNA"/>
</dbReference>
<dbReference type="Proteomes" id="UP000614424">
    <property type="component" value="Unassembled WGS sequence"/>
</dbReference>
<protein>
    <submittedName>
        <fullName evidence="2">PilZ domain-containing protein</fullName>
    </submittedName>
</protein>
<feature type="domain" description="PilZ" evidence="1">
    <location>
        <begin position="81"/>
        <end position="147"/>
    </location>
</feature>
<evidence type="ECO:0000259" key="1">
    <source>
        <dbReference type="Pfam" id="PF07238"/>
    </source>
</evidence>
<dbReference type="SUPFAM" id="SSF141371">
    <property type="entry name" value="PilZ domain-like"/>
    <property type="match status" value="1"/>
</dbReference>
<comment type="caution">
    <text evidence="2">The sequence shown here is derived from an EMBL/GenBank/DDBJ whole genome shotgun (WGS) entry which is preliminary data.</text>
</comment>
<dbReference type="AlphaFoldDB" id="A0A8J6TEM5"/>
<organism evidence="2 3">
    <name type="scientific">Candidatus Desulfobia pelagia</name>
    <dbReference type="NCBI Taxonomy" id="2841692"/>
    <lineage>
        <taxon>Bacteria</taxon>
        <taxon>Pseudomonadati</taxon>
        <taxon>Thermodesulfobacteriota</taxon>
        <taxon>Desulfobulbia</taxon>
        <taxon>Desulfobulbales</taxon>
        <taxon>Desulfobulbaceae</taxon>
        <taxon>Candidatus Desulfobia</taxon>
    </lineage>
</organism>
<dbReference type="Pfam" id="PF07238">
    <property type="entry name" value="PilZ"/>
    <property type="match status" value="1"/>
</dbReference>
<proteinExistence type="predicted"/>
<accession>A0A8J6TEM5</accession>
<dbReference type="GO" id="GO:0035438">
    <property type="term" value="F:cyclic-di-GMP binding"/>
    <property type="evidence" value="ECO:0007669"/>
    <property type="project" value="InterPro"/>
</dbReference>
<reference evidence="2 3" key="1">
    <citation type="submission" date="2020-08" db="EMBL/GenBank/DDBJ databases">
        <title>Bridging the membrane lipid divide: bacteria of the FCB group superphylum have the potential to synthesize archaeal ether lipids.</title>
        <authorList>
            <person name="Villanueva L."/>
            <person name="Von Meijenfeldt F.A.B."/>
            <person name="Westbye A.B."/>
            <person name="Yadav S."/>
            <person name="Hopmans E.C."/>
            <person name="Dutilh B.E."/>
            <person name="Sinninghe Damste J.S."/>
        </authorList>
    </citation>
    <scope>NUCLEOTIDE SEQUENCE [LARGE SCALE GENOMIC DNA]</scope>
    <source>
        <strain evidence="2">NIOZ-UU47</strain>
    </source>
</reference>
<gene>
    <name evidence="2" type="ORF">H8E41_01725</name>
</gene>
<dbReference type="InterPro" id="IPR009875">
    <property type="entry name" value="PilZ_domain"/>
</dbReference>
<dbReference type="Gene3D" id="2.40.10.220">
    <property type="entry name" value="predicted glycosyltransferase like domains"/>
    <property type="match status" value="1"/>
</dbReference>
<sequence length="160" mass="18486">MSNPQVVIVSDDNMAVIECPACNVRKRISVIQFKDVNHAIKVKCSCGEQFKVTFNFRLDERKEVCLKGTYRKLSEHKAYEKKCQIINLSPGGITAKFFEDFDSKKHDELIVSFSLEDKKKTIVERKVRVRHVKGNIFGAQFFDHELDGQDKKIGYIWLGE</sequence>
<evidence type="ECO:0000313" key="2">
    <source>
        <dbReference type="EMBL" id="MBC8316595.1"/>
    </source>
</evidence>